<proteinExistence type="predicted"/>
<dbReference type="Gene3D" id="1.10.600.10">
    <property type="entry name" value="Farnesyl Diphosphate Synthase"/>
    <property type="match status" value="1"/>
</dbReference>
<protein>
    <recommendedName>
        <fullName evidence="3">Terpene synthase</fullName>
    </recommendedName>
</protein>
<organism evidence="1 2">
    <name type="scientific">Virgisporangium aliadipatigenens</name>
    <dbReference type="NCBI Taxonomy" id="741659"/>
    <lineage>
        <taxon>Bacteria</taxon>
        <taxon>Bacillati</taxon>
        <taxon>Actinomycetota</taxon>
        <taxon>Actinomycetes</taxon>
        <taxon>Micromonosporales</taxon>
        <taxon>Micromonosporaceae</taxon>
        <taxon>Virgisporangium</taxon>
    </lineage>
</organism>
<gene>
    <name evidence="1" type="ORF">Val02_04060</name>
</gene>
<name>A0A8J3YGA1_9ACTN</name>
<dbReference type="AlphaFoldDB" id="A0A8J3YGA1"/>
<comment type="caution">
    <text evidence="1">The sequence shown here is derived from an EMBL/GenBank/DDBJ whole genome shotgun (WGS) entry which is preliminary data.</text>
</comment>
<accession>A0A8J3YGA1</accession>
<dbReference type="InterPro" id="IPR008949">
    <property type="entry name" value="Isoprenoid_synthase_dom_sf"/>
</dbReference>
<evidence type="ECO:0000313" key="1">
    <source>
        <dbReference type="EMBL" id="GIJ43520.1"/>
    </source>
</evidence>
<dbReference type="Pfam" id="PF19086">
    <property type="entry name" value="Terpene_syn_C_2"/>
    <property type="match status" value="1"/>
</dbReference>
<keyword evidence="2" id="KW-1185">Reference proteome</keyword>
<evidence type="ECO:0008006" key="3">
    <source>
        <dbReference type="Google" id="ProtNLM"/>
    </source>
</evidence>
<sequence>MTDPLASAAQVGRIAALAAAGERDLRRRVAEYPDLFADRSFDAALLHAVALANATAAPESTVDALRVADRATLFVFALDRLVDAGAADPGPALADCRAVAAGAPAVGDLGRLLAVVRADIPSGRRPFWSAALDKTITAMERERRWLAGPGPSFAEYLDNADNTGFVFVAVSHWLRTLDGLSTLDGLLTAARAGQRVLRLVNDLATHDRDAATGDLNALALVDRSTVEGALDRETRRFRRLLDGLEPAQGAVLARQIGFAVGFYDVTDFWGGR</sequence>
<reference evidence="1" key="1">
    <citation type="submission" date="2021-01" db="EMBL/GenBank/DDBJ databases">
        <title>Whole genome shotgun sequence of Virgisporangium aliadipatigenens NBRC 105644.</title>
        <authorList>
            <person name="Komaki H."/>
            <person name="Tamura T."/>
        </authorList>
    </citation>
    <scope>NUCLEOTIDE SEQUENCE</scope>
    <source>
        <strain evidence="1">NBRC 105644</strain>
    </source>
</reference>
<dbReference type="RefSeq" id="WP_203897085.1">
    <property type="nucleotide sequence ID" value="NZ_BOPF01000002.1"/>
</dbReference>
<evidence type="ECO:0000313" key="2">
    <source>
        <dbReference type="Proteomes" id="UP000619260"/>
    </source>
</evidence>
<dbReference type="EMBL" id="BOPF01000002">
    <property type="protein sequence ID" value="GIJ43520.1"/>
    <property type="molecule type" value="Genomic_DNA"/>
</dbReference>
<dbReference type="SUPFAM" id="SSF48576">
    <property type="entry name" value="Terpenoid synthases"/>
    <property type="match status" value="1"/>
</dbReference>
<dbReference type="Proteomes" id="UP000619260">
    <property type="component" value="Unassembled WGS sequence"/>
</dbReference>